<evidence type="ECO:0000259" key="2">
    <source>
        <dbReference type="Pfam" id="PF07727"/>
    </source>
</evidence>
<feature type="chain" id="PRO_5047008125" evidence="1">
    <location>
        <begin position="21"/>
        <end position="200"/>
    </location>
</feature>
<reference evidence="3" key="2">
    <citation type="submission" date="2022-01" db="EMBL/GenBank/DDBJ databases">
        <authorList>
            <person name="Yamashiro T."/>
            <person name="Shiraishi A."/>
            <person name="Satake H."/>
            <person name="Nakayama K."/>
        </authorList>
    </citation>
    <scope>NUCLEOTIDE SEQUENCE</scope>
</reference>
<name>A0ABQ5H3J4_9ASTR</name>
<protein>
    <submittedName>
        <fullName evidence="3">Ribonuclease H-like domain-containing protein</fullName>
    </submittedName>
</protein>
<dbReference type="InterPro" id="IPR043502">
    <property type="entry name" value="DNA/RNA_pol_sf"/>
</dbReference>
<sequence length="200" mass="22727">MVNVRCLLNLVLSSSWHVFQLDVNSAFLYGDLNETVYMKLREGYYPTGDNKFDKGVFLALLVYVDDIIITGNSVYEIDKFKLFLKSKFMIKDMESLNMFLGLRLLILIKIAFKILRYLKGASGLGVHIVKDSADVALANNLLDVLTRYFEQMRSRGPEMLRVESLPADPCMSYGLHTLQRTIGNDMRNSGNLVAARNDLL</sequence>
<dbReference type="EMBL" id="BQNB010019132">
    <property type="protein sequence ID" value="GJT82049.1"/>
    <property type="molecule type" value="Genomic_DNA"/>
</dbReference>
<evidence type="ECO:0000313" key="4">
    <source>
        <dbReference type="Proteomes" id="UP001151760"/>
    </source>
</evidence>
<gene>
    <name evidence="3" type="ORF">Tco_1056391</name>
</gene>
<dbReference type="InterPro" id="IPR013103">
    <property type="entry name" value="RVT_2"/>
</dbReference>
<reference evidence="3" key="1">
    <citation type="journal article" date="2022" name="Int. J. Mol. Sci.">
        <title>Draft Genome of Tanacetum Coccineum: Genomic Comparison of Closely Related Tanacetum-Family Plants.</title>
        <authorList>
            <person name="Yamashiro T."/>
            <person name="Shiraishi A."/>
            <person name="Nakayama K."/>
            <person name="Satake H."/>
        </authorList>
    </citation>
    <scope>NUCLEOTIDE SEQUENCE</scope>
</reference>
<dbReference type="Pfam" id="PF07727">
    <property type="entry name" value="RVT_2"/>
    <property type="match status" value="1"/>
</dbReference>
<feature type="domain" description="Reverse transcriptase Ty1/copia-type" evidence="2">
    <location>
        <begin position="58"/>
        <end position="104"/>
    </location>
</feature>
<dbReference type="SUPFAM" id="SSF56672">
    <property type="entry name" value="DNA/RNA polymerases"/>
    <property type="match status" value="1"/>
</dbReference>
<evidence type="ECO:0000256" key="1">
    <source>
        <dbReference type="SAM" id="SignalP"/>
    </source>
</evidence>
<accession>A0ABQ5H3J4</accession>
<keyword evidence="1" id="KW-0732">Signal</keyword>
<keyword evidence="4" id="KW-1185">Reference proteome</keyword>
<feature type="signal peptide" evidence="1">
    <location>
        <begin position="1"/>
        <end position="20"/>
    </location>
</feature>
<organism evidence="3 4">
    <name type="scientific">Tanacetum coccineum</name>
    <dbReference type="NCBI Taxonomy" id="301880"/>
    <lineage>
        <taxon>Eukaryota</taxon>
        <taxon>Viridiplantae</taxon>
        <taxon>Streptophyta</taxon>
        <taxon>Embryophyta</taxon>
        <taxon>Tracheophyta</taxon>
        <taxon>Spermatophyta</taxon>
        <taxon>Magnoliopsida</taxon>
        <taxon>eudicotyledons</taxon>
        <taxon>Gunneridae</taxon>
        <taxon>Pentapetalae</taxon>
        <taxon>asterids</taxon>
        <taxon>campanulids</taxon>
        <taxon>Asterales</taxon>
        <taxon>Asteraceae</taxon>
        <taxon>Asteroideae</taxon>
        <taxon>Anthemideae</taxon>
        <taxon>Anthemidinae</taxon>
        <taxon>Tanacetum</taxon>
    </lineage>
</organism>
<dbReference type="Proteomes" id="UP001151760">
    <property type="component" value="Unassembled WGS sequence"/>
</dbReference>
<proteinExistence type="predicted"/>
<comment type="caution">
    <text evidence="3">The sequence shown here is derived from an EMBL/GenBank/DDBJ whole genome shotgun (WGS) entry which is preliminary data.</text>
</comment>
<evidence type="ECO:0000313" key="3">
    <source>
        <dbReference type="EMBL" id="GJT82049.1"/>
    </source>
</evidence>